<dbReference type="EMBL" id="JAWDJW010006339">
    <property type="protein sequence ID" value="KAK3065306.1"/>
    <property type="molecule type" value="Genomic_DNA"/>
</dbReference>
<dbReference type="Proteomes" id="UP001186974">
    <property type="component" value="Unassembled WGS sequence"/>
</dbReference>
<evidence type="ECO:0000313" key="2">
    <source>
        <dbReference type="Proteomes" id="UP001186974"/>
    </source>
</evidence>
<protein>
    <submittedName>
        <fullName evidence="1">Uncharacterized protein</fullName>
    </submittedName>
</protein>
<accession>A0ACC3DCL1</accession>
<keyword evidence="2" id="KW-1185">Reference proteome</keyword>
<gene>
    <name evidence="1" type="ORF">LTS18_001057</name>
</gene>
<proteinExistence type="predicted"/>
<evidence type="ECO:0000313" key="1">
    <source>
        <dbReference type="EMBL" id="KAK3065306.1"/>
    </source>
</evidence>
<name>A0ACC3DCL1_9PEZI</name>
<organism evidence="1 2">
    <name type="scientific">Coniosporium uncinatum</name>
    <dbReference type="NCBI Taxonomy" id="93489"/>
    <lineage>
        <taxon>Eukaryota</taxon>
        <taxon>Fungi</taxon>
        <taxon>Dikarya</taxon>
        <taxon>Ascomycota</taxon>
        <taxon>Pezizomycotina</taxon>
        <taxon>Dothideomycetes</taxon>
        <taxon>Dothideomycetes incertae sedis</taxon>
        <taxon>Coniosporium</taxon>
    </lineage>
</organism>
<reference evidence="1" key="1">
    <citation type="submission" date="2024-09" db="EMBL/GenBank/DDBJ databases">
        <title>Black Yeasts Isolated from many extreme environments.</title>
        <authorList>
            <person name="Coleine C."/>
            <person name="Stajich J.E."/>
            <person name="Selbmann L."/>
        </authorList>
    </citation>
    <scope>NUCLEOTIDE SEQUENCE</scope>
    <source>
        <strain evidence="1">CCFEE 5737</strain>
    </source>
</reference>
<comment type="caution">
    <text evidence="1">The sequence shown here is derived from an EMBL/GenBank/DDBJ whole genome shotgun (WGS) entry which is preliminary data.</text>
</comment>
<sequence length="526" mass="59541">MKRNPDVPLLPSVPGMPSYHAIDGSKRDLKAALEYRPHRYRISDCMAAIRGEGLPLALGNRLTHLCVIRGIRYHPGFGEELSSPMSPDFTRALNARRIMSNMIPDMSQPDEFPYCIWHPVVASEDTYRRLASRYPQLRYQVGRACAVAGYTGLYQELDLLPEVSIAEEARDSGCTAIFESIMGSGMKVSLMNDYERSVLDESIAPPAFLNGDTAVRSLLGVKQKAGQELLQGFDERYPDITEDMCVDDHRSESIYPRDAEELLYNPLPTDLPTVHKDLSILMSAYYGNIDRYVRLRRPVSMHMPGELACVIRGIYHNTMFAKYWSLQSDIPTWCKSTILKAVNARFIMCNDLSRVTTDTPQDELPYCIWYPGRASWKTYEGLARRCPAMVHQAAHACIVADYQKSFDLIDAPFDRVLLKEAQGSGNPHYLREMERKAALASVDLKDTQYSSDEWKCHLLQHTLFEKSGSRLLKGLGPEDMNTGWESIYSMMGPDASDIELNVCVPDDMRTADRPKLVEIDDFYDGL</sequence>